<accession>A0A6A6VG33</accession>
<feature type="region of interest" description="Disordered" evidence="1">
    <location>
        <begin position="323"/>
        <end position="343"/>
    </location>
</feature>
<dbReference type="EMBL" id="MU006569">
    <property type="protein sequence ID" value="KAF2748530.1"/>
    <property type="molecule type" value="Genomic_DNA"/>
</dbReference>
<reference evidence="2" key="1">
    <citation type="journal article" date="2020" name="Stud. Mycol.">
        <title>101 Dothideomycetes genomes: a test case for predicting lifestyles and emergence of pathogens.</title>
        <authorList>
            <person name="Haridas S."/>
            <person name="Albert R."/>
            <person name="Binder M."/>
            <person name="Bloem J."/>
            <person name="Labutti K."/>
            <person name="Salamov A."/>
            <person name="Andreopoulos B."/>
            <person name="Baker S."/>
            <person name="Barry K."/>
            <person name="Bills G."/>
            <person name="Bluhm B."/>
            <person name="Cannon C."/>
            <person name="Castanera R."/>
            <person name="Culley D."/>
            <person name="Daum C."/>
            <person name="Ezra D."/>
            <person name="Gonzalez J."/>
            <person name="Henrissat B."/>
            <person name="Kuo A."/>
            <person name="Liang C."/>
            <person name="Lipzen A."/>
            <person name="Lutzoni F."/>
            <person name="Magnuson J."/>
            <person name="Mondo S."/>
            <person name="Nolan M."/>
            <person name="Ohm R."/>
            <person name="Pangilinan J."/>
            <person name="Park H.-J."/>
            <person name="Ramirez L."/>
            <person name="Alfaro M."/>
            <person name="Sun H."/>
            <person name="Tritt A."/>
            <person name="Yoshinaga Y."/>
            <person name="Zwiers L.-H."/>
            <person name="Turgeon B."/>
            <person name="Goodwin S."/>
            <person name="Spatafora J."/>
            <person name="Crous P."/>
            <person name="Grigoriev I."/>
        </authorList>
    </citation>
    <scope>NUCLEOTIDE SEQUENCE</scope>
    <source>
        <strain evidence="2">CBS 119925</strain>
    </source>
</reference>
<protein>
    <submittedName>
        <fullName evidence="2">S-adenosyl-L-methionine-dependent methyltransferase</fullName>
    </submittedName>
</protein>
<dbReference type="Proteomes" id="UP000799440">
    <property type="component" value="Unassembled WGS sequence"/>
</dbReference>
<name>A0A6A6VG33_9PLEO</name>
<gene>
    <name evidence="2" type="ORF">M011DRAFT_515954</name>
</gene>
<keyword evidence="3" id="KW-1185">Reference proteome</keyword>
<dbReference type="GO" id="GO:0008168">
    <property type="term" value="F:methyltransferase activity"/>
    <property type="evidence" value="ECO:0007669"/>
    <property type="project" value="UniProtKB-KW"/>
</dbReference>
<proteinExistence type="predicted"/>
<dbReference type="GO" id="GO:0032259">
    <property type="term" value="P:methylation"/>
    <property type="evidence" value="ECO:0007669"/>
    <property type="project" value="UniProtKB-KW"/>
</dbReference>
<feature type="compositionally biased region" description="Basic and acidic residues" evidence="1">
    <location>
        <begin position="324"/>
        <end position="343"/>
    </location>
</feature>
<dbReference type="PANTHER" id="PTHR43591">
    <property type="entry name" value="METHYLTRANSFERASE"/>
    <property type="match status" value="1"/>
</dbReference>
<dbReference type="AlphaFoldDB" id="A0A6A6VG33"/>
<evidence type="ECO:0000313" key="2">
    <source>
        <dbReference type="EMBL" id="KAF2748530.1"/>
    </source>
</evidence>
<dbReference type="PANTHER" id="PTHR43591:SF105">
    <property type="entry name" value="METHYLTRANSFERASE DOMAIN-CONTAINING PROTEIN-RELATED"/>
    <property type="match status" value="1"/>
</dbReference>
<dbReference type="CDD" id="cd02440">
    <property type="entry name" value="AdoMet_MTases"/>
    <property type="match status" value="1"/>
</dbReference>
<keyword evidence="2" id="KW-0489">Methyltransferase</keyword>
<evidence type="ECO:0000313" key="3">
    <source>
        <dbReference type="Proteomes" id="UP000799440"/>
    </source>
</evidence>
<dbReference type="InterPro" id="IPR029063">
    <property type="entry name" value="SAM-dependent_MTases_sf"/>
</dbReference>
<evidence type="ECO:0000256" key="1">
    <source>
        <dbReference type="SAM" id="MobiDB-lite"/>
    </source>
</evidence>
<sequence>MYSDQSLASSVNRYRYENGRRYHGYRDGPHAYYAPNDDSYVNYESIVHHLWLLTLEDKLFLAPLENPQMVLDIGTGVGLWAIDMADCFPGAEIIGTDLSSIQSTTAPPNIRFEYDDANSEWTYPENSFDFVHVRGLTGCIRDWLALYQQAYKTLKPGAWFQHGEFSITTNADPKSDVHADKMYTKFSTLTMSCGEEEHTGMTFYTVERMRGYMEDAGFTNIVEKKFIWPIGPWPKDPHLKEMGRWGERNWTDGIENWVLALYTRFLGWKYTEVQSFITEFRKVIKDRKNHYYQTVCVVYGRKPGLEGKLGIEENLSLEATLKFEGGRSEGREGDEGDEEKAGE</sequence>
<dbReference type="Pfam" id="PF13489">
    <property type="entry name" value="Methyltransf_23"/>
    <property type="match status" value="1"/>
</dbReference>
<dbReference type="SUPFAM" id="SSF53335">
    <property type="entry name" value="S-adenosyl-L-methionine-dependent methyltransferases"/>
    <property type="match status" value="1"/>
</dbReference>
<dbReference type="OrthoDB" id="2013972at2759"/>
<dbReference type="Gene3D" id="3.40.50.150">
    <property type="entry name" value="Vaccinia Virus protein VP39"/>
    <property type="match status" value="1"/>
</dbReference>
<keyword evidence="2" id="KW-0808">Transferase</keyword>
<organism evidence="2 3">
    <name type="scientific">Sporormia fimetaria CBS 119925</name>
    <dbReference type="NCBI Taxonomy" id="1340428"/>
    <lineage>
        <taxon>Eukaryota</taxon>
        <taxon>Fungi</taxon>
        <taxon>Dikarya</taxon>
        <taxon>Ascomycota</taxon>
        <taxon>Pezizomycotina</taxon>
        <taxon>Dothideomycetes</taxon>
        <taxon>Pleosporomycetidae</taxon>
        <taxon>Pleosporales</taxon>
        <taxon>Sporormiaceae</taxon>
        <taxon>Sporormia</taxon>
    </lineage>
</organism>